<evidence type="ECO:0000313" key="1">
    <source>
        <dbReference type="EMBL" id="CAA0104345.1"/>
    </source>
</evidence>
<dbReference type="Proteomes" id="UP000434580">
    <property type="component" value="Unassembled WGS sequence"/>
</dbReference>
<dbReference type="AlphaFoldDB" id="A0A5S9PJG3"/>
<proteinExistence type="predicted"/>
<protein>
    <recommendedName>
        <fullName evidence="3">Fis family transcriptional regulator</fullName>
    </recommendedName>
</protein>
<evidence type="ECO:0008006" key="3">
    <source>
        <dbReference type="Google" id="ProtNLM"/>
    </source>
</evidence>
<reference evidence="1 2" key="1">
    <citation type="submission" date="2019-11" db="EMBL/GenBank/DDBJ databases">
        <authorList>
            <person name="Holert J."/>
        </authorList>
    </citation>
    <scope>NUCLEOTIDE SEQUENCE [LARGE SCALE GENOMIC DNA]</scope>
    <source>
        <strain evidence="1">BC5_2</strain>
    </source>
</reference>
<gene>
    <name evidence="1" type="ORF">DPBNPPHM_01061</name>
</gene>
<name>A0A5S9PJG3_9GAMM</name>
<dbReference type="OrthoDB" id="6996126at2"/>
<dbReference type="EMBL" id="CACSII010000012">
    <property type="protein sequence ID" value="CAA0104345.1"/>
    <property type="molecule type" value="Genomic_DNA"/>
</dbReference>
<evidence type="ECO:0000313" key="2">
    <source>
        <dbReference type="Proteomes" id="UP000434580"/>
    </source>
</evidence>
<accession>A0A5S9PJG3</accession>
<sequence>MRKTDKKIDNAIIAALTETCETAKETYTGFQWLTHFVNWSAFPKSLVVICIFDTNSNLANADVSGFRTTVKHQLSLINIHIRDANKQIRFDTEENCDHHHNGNWDNRFSGMQSSVS</sequence>
<organism evidence="1 2">
    <name type="scientific">BD1-7 clade bacterium</name>
    <dbReference type="NCBI Taxonomy" id="2029982"/>
    <lineage>
        <taxon>Bacteria</taxon>
        <taxon>Pseudomonadati</taxon>
        <taxon>Pseudomonadota</taxon>
        <taxon>Gammaproteobacteria</taxon>
        <taxon>Cellvibrionales</taxon>
        <taxon>Spongiibacteraceae</taxon>
        <taxon>BD1-7 clade</taxon>
    </lineage>
</organism>